<feature type="non-terminal residue" evidence="2">
    <location>
        <position position="1"/>
    </location>
</feature>
<reference evidence="2 3" key="1">
    <citation type="journal article" date="2018" name="PLoS ONE">
        <title>The draft genome of Kipferlia bialata reveals reductive genome evolution in fornicate parasites.</title>
        <authorList>
            <person name="Tanifuji G."/>
            <person name="Takabayashi S."/>
            <person name="Kume K."/>
            <person name="Takagi M."/>
            <person name="Nakayama T."/>
            <person name="Kamikawa R."/>
            <person name="Inagaki Y."/>
            <person name="Hashimoto T."/>
        </authorList>
    </citation>
    <scope>NUCLEOTIDE SEQUENCE [LARGE SCALE GENOMIC DNA]</scope>
    <source>
        <strain evidence="2">NY0173</strain>
    </source>
</reference>
<dbReference type="SUPFAM" id="SSF54495">
    <property type="entry name" value="UBC-like"/>
    <property type="match status" value="1"/>
</dbReference>
<evidence type="ECO:0000313" key="2">
    <source>
        <dbReference type="EMBL" id="GIQ88736.1"/>
    </source>
</evidence>
<proteinExistence type="predicted"/>
<accession>A0A9K3GNE2</accession>
<dbReference type="PROSITE" id="PS50127">
    <property type="entry name" value="UBC_2"/>
    <property type="match status" value="1"/>
</dbReference>
<sequence>DGTFTVALTIPRGYPQTRPSVLFETKVFHPNVRDDGSICHDLFSEWRQTNTLLDIASALWNLLVSYESTESHYNEEAKALLDSNADAFREQAADWVEKYA</sequence>
<organism evidence="2 3">
    <name type="scientific">Kipferlia bialata</name>
    <dbReference type="NCBI Taxonomy" id="797122"/>
    <lineage>
        <taxon>Eukaryota</taxon>
        <taxon>Metamonada</taxon>
        <taxon>Carpediemonas-like organisms</taxon>
        <taxon>Kipferlia</taxon>
    </lineage>
</organism>
<evidence type="ECO:0000313" key="3">
    <source>
        <dbReference type="Proteomes" id="UP000265618"/>
    </source>
</evidence>
<dbReference type="Pfam" id="PF00179">
    <property type="entry name" value="UQ_con"/>
    <property type="match status" value="1"/>
</dbReference>
<keyword evidence="3" id="KW-1185">Reference proteome</keyword>
<protein>
    <recommendedName>
        <fullName evidence="1">UBC core domain-containing protein</fullName>
    </recommendedName>
</protein>
<dbReference type="InterPro" id="IPR000608">
    <property type="entry name" value="UBC"/>
</dbReference>
<evidence type="ECO:0000259" key="1">
    <source>
        <dbReference type="PROSITE" id="PS50127"/>
    </source>
</evidence>
<dbReference type="Gene3D" id="3.10.110.10">
    <property type="entry name" value="Ubiquitin Conjugating Enzyme"/>
    <property type="match status" value="1"/>
</dbReference>
<gene>
    <name evidence="2" type="ORF">KIPB_011057</name>
</gene>
<feature type="domain" description="UBC core" evidence="1">
    <location>
        <begin position="1"/>
        <end position="100"/>
    </location>
</feature>
<dbReference type="PANTHER" id="PTHR24068">
    <property type="entry name" value="UBIQUITIN-CONJUGATING ENZYME E2"/>
    <property type="match status" value="1"/>
</dbReference>
<dbReference type="InterPro" id="IPR016135">
    <property type="entry name" value="UBQ-conjugating_enzyme/RWD"/>
</dbReference>
<dbReference type="EMBL" id="BDIP01004339">
    <property type="protein sequence ID" value="GIQ88736.1"/>
    <property type="molecule type" value="Genomic_DNA"/>
</dbReference>
<dbReference type="Proteomes" id="UP000265618">
    <property type="component" value="Unassembled WGS sequence"/>
</dbReference>
<dbReference type="OrthoDB" id="7851174at2759"/>
<name>A0A9K3GNE2_9EUKA</name>
<comment type="caution">
    <text evidence="2">The sequence shown here is derived from an EMBL/GenBank/DDBJ whole genome shotgun (WGS) entry which is preliminary data.</text>
</comment>
<dbReference type="AlphaFoldDB" id="A0A9K3GNE2"/>